<name>A0AAN5CW30_9BILA</name>
<accession>A0AAN5CW30</accession>
<dbReference type="Proteomes" id="UP001328107">
    <property type="component" value="Unassembled WGS sequence"/>
</dbReference>
<reference evidence="2" key="1">
    <citation type="submission" date="2022-10" db="EMBL/GenBank/DDBJ databases">
        <title>Genome assembly of Pristionchus species.</title>
        <authorList>
            <person name="Yoshida K."/>
            <person name="Sommer R.J."/>
        </authorList>
    </citation>
    <scope>NUCLEOTIDE SEQUENCE [LARGE SCALE GENOMIC DNA]</scope>
    <source>
        <strain evidence="2">RS5460</strain>
    </source>
</reference>
<gene>
    <name evidence="1" type="ORF">PMAYCL1PPCAC_22073</name>
</gene>
<dbReference type="AlphaFoldDB" id="A0AAN5CW30"/>
<feature type="non-terminal residue" evidence="1">
    <location>
        <position position="1"/>
    </location>
</feature>
<keyword evidence="2" id="KW-1185">Reference proteome</keyword>
<organism evidence="1 2">
    <name type="scientific">Pristionchus mayeri</name>
    <dbReference type="NCBI Taxonomy" id="1317129"/>
    <lineage>
        <taxon>Eukaryota</taxon>
        <taxon>Metazoa</taxon>
        <taxon>Ecdysozoa</taxon>
        <taxon>Nematoda</taxon>
        <taxon>Chromadorea</taxon>
        <taxon>Rhabditida</taxon>
        <taxon>Rhabditina</taxon>
        <taxon>Diplogasteromorpha</taxon>
        <taxon>Diplogasteroidea</taxon>
        <taxon>Neodiplogasteridae</taxon>
        <taxon>Pristionchus</taxon>
    </lineage>
</organism>
<sequence length="156" mass="17688">IVLQASRDGVPSFDLTKPNFITSPGYIGCAVNMENAGSMYGTRHKTFRSSLYGNITDVELNSEEPTNFRITTDLNIDNEHPVETSIDDEPPKKWFGFNSAPSLFSSGKKLDVSWTRNEDDLDQYFLMRVEPDYDVRTTVDIRTTTEMEKTTTSEVE</sequence>
<proteinExistence type="predicted"/>
<evidence type="ECO:0000313" key="1">
    <source>
        <dbReference type="EMBL" id="GMR51878.1"/>
    </source>
</evidence>
<evidence type="ECO:0000313" key="2">
    <source>
        <dbReference type="Proteomes" id="UP001328107"/>
    </source>
</evidence>
<feature type="non-terminal residue" evidence="1">
    <location>
        <position position="156"/>
    </location>
</feature>
<comment type="caution">
    <text evidence="1">The sequence shown here is derived from an EMBL/GenBank/DDBJ whole genome shotgun (WGS) entry which is preliminary data.</text>
</comment>
<protein>
    <submittedName>
        <fullName evidence="1">Uncharacterized protein</fullName>
    </submittedName>
</protein>
<dbReference type="EMBL" id="BTRK01000005">
    <property type="protein sequence ID" value="GMR51878.1"/>
    <property type="molecule type" value="Genomic_DNA"/>
</dbReference>